<dbReference type="SUPFAM" id="SSF64268">
    <property type="entry name" value="PX domain"/>
    <property type="match status" value="1"/>
</dbReference>
<protein>
    <recommendedName>
        <fullName evidence="4">PX domain-containing protein</fullName>
    </recommendedName>
</protein>
<feature type="region of interest" description="Disordered" evidence="1">
    <location>
        <begin position="427"/>
        <end position="495"/>
    </location>
</feature>
<feature type="compositionally biased region" description="Polar residues" evidence="1">
    <location>
        <begin position="453"/>
        <end position="468"/>
    </location>
</feature>
<evidence type="ECO:0000313" key="2">
    <source>
        <dbReference type="EMBL" id="MBW0461412.1"/>
    </source>
</evidence>
<name>A0A9Q3GCQ8_9BASI</name>
<organism evidence="2 3">
    <name type="scientific">Austropuccinia psidii MF-1</name>
    <dbReference type="NCBI Taxonomy" id="1389203"/>
    <lineage>
        <taxon>Eukaryota</taxon>
        <taxon>Fungi</taxon>
        <taxon>Dikarya</taxon>
        <taxon>Basidiomycota</taxon>
        <taxon>Pucciniomycotina</taxon>
        <taxon>Pucciniomycetes</taxon>
        <taxon>Pucciniales</taxon>
        <taxon>Sphaerophragmiaceae</taxon>
        <taxon>Austropuccinia</taxon>
    </lineage>
</organism>
<dbReference type="Proteomes" id="UP000765509">
    <property type="component" value="Unassembled WGS sequence"/>
</dbReference>
<feature type="compositionally biased region" description="Polar residues" evidence="1">
    <location>
        <begin position="253"/>
        <end position="283"/>
    </location>
</feature>
<comment type="caution">
    <text evidence="2">The sequence shown here is derived from an EMBL/GenBank/DDBJ whole genome shotgun (WGS) entry which is preliminary data.</text>
</comment>
<dbReference type="GO" id="GO:0035091">
    <property type="term" value="F:phosphatidylinositol binding"/>
    <property type="evidence" value="ECO:0007669"/>
    <property type="project" value="InterPro"/>
</dbReference>
<dbReference type="InterPro" id="IPR036871">
    <property type="entry name" value="PX_dom_sf"/>
</dbReference>
<feature type="compositionally biased region" description="Low complexity" evidence="1">
    <location>
        <begin position="431"/>
        <end position="452"/>
    </location>
</feature>
<dbReference type="Gene3D" id="3.30.1520.10">
    <property type="entry name" value="Phox-like domain"/>
    <property type="match status" value="1"/>
</dbReference>
<feature type="compositionally biased region" description="Low complexity" evidence="1">
    <location>
        <begin position="469"/>
        <end position="479"/>
    </location>
</feature>
<keyword evidence="3" id="KW-1185">Reference proteome</keyword>
<evidence type="ECO:0008006" key="4">
    <source>
        <dbReference type="Google" id="ProtNLM"/>
    </source>
</evidence>
<accession>A0A9Q3GCQ8</accession>
<feature type="region of interest" description="Disordered" evidence="1">
    <location>
        <begin position="253"/>
        <end position="303"/>
    </location>
</feature>
<dbReference type="EMBL" id="AVOT02000155">
    <property type="protein sequence ID" value="MBW0461412.1"/>
    <property type="molecule type" value="Genomic_DNA"/>
</dbReference>
<sequence length="669" mass="74073">MDIIPDRVKALLPPPPSSLRKYSAPTGINFPPRASSYAIASQVRGRGSLLLPMPPNYVEGSSWSLATLRLPTATCYYLRRQIFPVEVTKISLRMDGRWGKEKPYIIEKKWEEWVEAREKIVENFPQLEVILPKLKANSFLNSLFTNAKRHNNLYKAHTKELNNFLKCLVEQCPNNVVNSTLVQDFFQTDEMRLGVFQAEYDEEEPQYSPDSYHAKRLGWAGVEVDLSSFHFPPQTPKVSADQMMPFNLKLKSSESTLTPTQSSGPSEARCTAQTGPKSATCKTTLRPPRLTPKELGPSTLQNFPLSTAPSRLGLDGEPLSLAIQAIQAPPTPSIRTAEGIPTFGNSLIAPLNSQLSSPWPLDYQSQRSPGVRSFKSMHDIRGTANNTHYPQVGRCLVTEFMSASASIEESMNSRSLNRSLTNACIKHNRTSSDSLSSSGSSHRYPSPMSSNSNSTAPLTPSSTLAATESSLHGQSSRSSLEAPAPSPITCDGSSSLKLVYDPERRKMVAQHSVPPAPFFPIPPQSFKPPSIDTRSLSCVSPTQRQQMTPHTSADGNGNGVFCSSVTLKVIHPESRTNIILSIQPGLFSLEEIKSKIQNKMLMAGEIQLRENWKMRILMIDQEKLRLDEENDEGSCQKVLESDDGLKLIESLNRTSRPWSLCLYYCAASL</sequence>
<proteinExistence type="predicted"/>
<evidence type="ECO:0000256" key="1">
    <source>
        <dbReference type="SAM" id="MobiDB-lite"/>
    </source>
</evidence>
<dbReference type="OrthoDB" id="2499438at2759"/>
<gene>
    <name evidence="2" type="ORF">O181_001127</name>
</gene>
<reference evidence="2" key="1">
    <citation type="submission" date="2021-03" db="EMBL/GenBank/DDBJ databases">
        <title>Draft genome sequence of rust myrtle Austropuccinia psidii MF-1, a brazilian biotype.</title>
        <authorList>
            <person name="Quecine M.C."/>
            <person name="Pachon D.M.R."/>
            <person name="Bonatelli M.L."/>
            <person name="Correr F.H."/>
            <person name="Franceschini L.M."/>
            <person name="Leite T.F."/>
            <person name="Margarido G.R.A."/>
            <person name="Almeida C.A."/>
            <person name="Ferrarezi J.A."/>
            <person name="Labate C.A."/>
        </authorList>
    </citation>
    <scope>NUCLEOTIDE SEQUENCE</scope>
    <source>
        <strain evidence="2">MF-1</strain>
    </source>
</reference>
<evidence type="ECO:0000313" key="3">
    <source>
        <dbReference type="Proteomes" id="UP000765509"/>
    </source>
</evidence>
<dbReference type="AlphaFoldDB" id="A0A9Q3GCQ8"/>